<dbReference type="Pfam" id="PF19036">
    <property type="entry name" value="Fuz_longin_1"/>
    <property type="match status" value="1"/>
</dbReference>
<dbReference type="GO" id="GO:0035658">
    <property type="term" value="C:Mon1-Ccz1 complex"/>
    <property type="evidence" value="ECO:0007669"/>
    <property type="project" value="TreeGrafter"/>
</dbReference>
<dbReference type="OrthoDB" id="272411at2759"/>
<dbReference type="AlphaFoldDB" id="A0A834R764"/>
<evidence type="ECO:0000256" key="3">
    <source>
        <dbReference type="SAM" id="MobiDB-lite"/>
    </source>
</evidence>
<evidence type="ECO:0000256" key="1">
    <source>
        <dbReference type="ARBA" id="ARBA00008968"/>
    </source>
</evidence>
<comment type="similarity">
    <text evidence="1 2">Belongs to the MON1/SAND family.</text>
</comment>
<dbReference type="InterPro" id="IPR043970">
    <property type="entry name" value="FUZ/MON1/HPS1_longin_3"/>
</dbReference>
<feature type="region of interest" description="Disordered" evidence="3">
    <location>
        <begin position="398"/>
        <end position="424"/>
    </location>
</feature>
<dbReference type="GO" id="GO:0032510">
    <property type="term" value="P:endosome to lysosome transport via multivesicular body sorting pathway"/>
    <property type="evidence" value="ECO:0007669"/>
    <property type="project" value="TreeGrafter"/>
</dbReference>
<dbReference type="Pfam" id="PF19038">
    <property type="entry name" value="Fuz_longin_3"/>
    <property type="match status" value="1"/>
</dbReference>
<sequence length="645" mass="74549">MMPNDNKELAADLTVGMQYENVEANSESIKAFKFIDSCQKEFETNPIDCDTQSISILSESNELNNNDEQKHSHQQEELFADNGKTSFDDHQNDWNLQNFLNESARLRNDIDVLIMSEAGKPIYCYSRREDVTTLMGVCVALINFVMKSQNDHLKTIRTSNGLNIHFAVRSPLVIVVVCRRSICFDEQTLINQIYAQIISTITLKKLKSIFKQAPTYDLRRIIHMNDFRTLDYLVKSITTPITNYFPTYKNLFLLRKSSQEKLFNNVISFYTSTLVSVPRTISGTNNSNSSCNQNSSLVFLQDHKPNVLSRVYIPTVVMNINSREQIISIINQSVALNNDIVFSVLFLIENSQNESLKEDIDNLSFGSYLTNFSNQLKISSGDDCDNDSNDLYESFESEDQNYLSQESSLRKNSNSDRERKSSSSNGKLVKNFKLISICNHKNKFRINPFDIQLLYALINASDSLLSSTESLWIPICLSRIDPDRFLHAHISYLSSKYCLILLDVDHENFEKCRQVKETIQFRLDQIRQAEPIFDLRSNISELGQPQLQYICHQTLRHCIVWQSSIQTEYSSLNYYLIDRMRRSSLKTLWLRSMKDQCSLLGWQTATFQLYAQFDGFVTKQTALEIVNAFLKWYKKEEDKLIIKDG</sequence>
<evidence type="ECO:0000259" key="5">
    <source>
        <dbReference type="Pfam" id="PF19037"/>
    </source>
</evidence>
<evidence type="ECO:0000256" key="2">
    <source>
        <dbReference type="RuleBase" id="RU367048"/>
    </source>
</evidence>
<keyword evidence="9" id="KW-1185">Reference proteome</keyword>
<dbReference type="PANTHER" id="PTHR13027">
    <property type="entry name" value="SAND PROTEIN-RELATED"/>
    <property type="match status" value="1"/>
</dbReference>
<reference evidence="9" key="1">
    <citation type="journal article" date="2020" name="PLoS Negl. Trop. Dis.">
        <title>High-quality nuclear genome for Sarcoptes scabiei-A critical resource for a neglected parasite.</title>
        <authorList>
            <person name="Korhonen P.K."/>
            <person name="Gasser R.B."/>
            <person name="Ma G."/>
            <person name="Wang T."/>
            <person name="Stroehlein A.J."/>
            <person name="Young N.D."/>
            <person name="Ang C.S."/>
            <person name="Fernando D.D."/>
            <person name="Lu H.C."/>
            <person name="Taylor S."/>
            <person name="Reynolds S.L."/>
            <person name="Mofiz E."/>
            <person name="Najaraj S.H."/>
            <person name="Gowda H."/>
            <person name="Madugundu A."/>
            <person name="Renuse S."/>
            <person name="Holt D."/>
            <person name="Pandey A."/>
            <person name="Papenfuss A.T."/>
            <person name="Fischer K."/>
        </authorList>
    </citation>
    <scope>NUCLEOTIDE SEQUENCE [LARGE SCALE GENOMIC DNA]</scope>
</reference>
<dbReference type="PRINTS" id="PR01546">
    <property type="entry name" value="YEAST73DUF"/>
</dbReference>
<gene>
    <name evidence="7" type="ORF">SSS_7933</name>
</gene>
<evidence type="ECO:0000313" key="8">
    <source>
        <dbReference type="EnsemblMetazoa" id="KAF7488618.1"/>
    </source>
</evidence>
<evidence type="ECO:0000313" key="7">
    <source>
        <dbReference type="EMBL" id="KAF7488618.1"/>
    </source>
</evidence>
<dbReference type="Proteomes" id="UP000070412">
    <property type="component" value="Unassembled WGS sequence"/>
</dbReference>
<dbReference type="EMBL" id="WVUK01000066">
    <property type="protein sequence ID" value="KAF7488618.1"/>
    <property type="molecule type" value="Genomic_DNA"/>
</dbReference>
<evidence type="ECO:0000313" key="9">
    <source>
        <dbReference type="Proteomes" id="UP000070412"/>
    </source>
</evidence>
<comment type="function">
    <text evidence="2">Plays an important role in membrane trafficking through the secretory apparatus.</text>
</comment>
<feature type="domain" description="FUZ/MON1/HPS1 third Longin" evidence="6">
    <location>
        <begin position="576"/>
        <end position="637"/>
    </location>
</feature>
<reference evidence="8" key="3">
    <citation type="submission" date="2022-06" db="UniProtKB">
        <authorList>
            <consortium name="EnsemblMetazoa"/>
        </authorList>
    </citation>
    <scope>IDENTIFICATION</scope>
</reference>
<feature type="domain" description="FUZ/MON1/HPS1 second Longin" evidence="5">
    <location>
        <begin position="429"/>
        <end position="519"/>
    </location>
</feature>
<evidence type="ECO:0000259" key="6">
    <source>
        <dbReference type="Pfam" id="PF19038"/>
    </source>
</evidence>
<dbReference type="InterPro" id="IPR043972">
    <property type="entry name" value="FUZ/MON1/HPS1_longin_1"/>
</dbReference>
<protein>
    <recommendedName>
        <fullName evidence="2">Vacuolar fusion protein MON1 homolog</fullName>
    </recommendedName>
</protein>
<proteinExistence type="inferred from homology"/>
<accession>A0A834R764</accession>
<dbReference type="PANTHER" id="PTHR13027:SF7">
    <property type="entry name" value="VACUOLAR FUSION PROTEIN MON1 HOMOLOG"/>
    <property type="match status" value="1"/>
</dbReference>
<name>A0A834R764_SARSC</name>
<feature type="domain" description="FUZ/MON1/HPS1 first Longin" evidence="4">
    <location>
        <begin position="112"/>
        <end position="231"/>
    </location>
</feature>
<evidence type="ECO:0000259" key="4">
    <source>
        <dbReference type="Pfam" id="PF19036"/>
    </source>
</evidence>
<organism evidence="7">
    <name type="scientific">Sarcoptes scabiei</name>
    <name type="common">Itch mite</name>
    <name type="synonym">Acarus scabiei</name>
    <dbReference type="NCBI Taxonomy" id="52283"/>
    <lineage>
        <taxon>Eukaryota</taxon>
        <taxon>Metazoa</taxon>
        <taxon>Ecdysozoa</taxon>
        <taxon>Arthropoda</taxon>
        <taxon>Chelicerata</taxon>
        <taxon>Arachnida</taxon>
        <taxon>Acari</taxon>
        <taxon>Acariformes</taxon>
        <taxon>Sarcoptiformes</taxon>
        <taxon>Astigmata</taxon>
        <taxon>Psoroptidia</taxon>
        <taxon>Sarcoptoidea</taxon>
        <taxon>Sarcoptidae</taxon>
        <taxon>Sarcoptinae</taxon>
        <taxon>Sarcoptes</taxon>
    </lineage>
</organism>
<dbReference type="InterPro" id="IPR043971">
    <property type="entry name" value="FUZ/MON1/HPS1_longin_2"/>
</dbReference>
<dbReference type="InterPro" id="IPR004353">
    <property type="entry name" value="Mon1"/>
</dbReference>
<reference evidence="7" key="2">
    <citation type="submission" date="2020-01" db="EMBL/GenBank/DDBJ databases">
        <authorList>
            <person name="Korhonen P.K.K."/>
            <person name="Guangxu M.G."/>
            <person name="Wang T.W."/>
            <person name="Stroehlein A.J.S."/>
            <person name="Young N.D."/>
            <person name="Ang C.-S.A."/>
            <person name="Fernando D.W.F."/>
            <person name="Lu H.L."/>
            <person name="Taylor S.T."/>
            <person name="Ehtesham M.E.M."/>
            <person name="Najaraj S.H.N."/>
            <person name="Harsha G.H.G."/>
            <person name="Madugundu A.M."/>
            <person name="Renuse S.R."/>
            <person name="Holt D.H."/>
            <person name="Pandey A.P."/>
            <person name="Papenfuss A.P."/>
            <person name="Gasser R.B.G."/>
            <person name="Fischer K.F."/>
        </authorList>
    </citation>
    <scope>NUCLEOTIDE SEQUENCE</scope>
    <source>
        <strain evidence="7">SSS_KF_BRIS2020</strain>
    </source>
</reference>
<dbReference type="Pfam" id="PF19037">
    <property type="entry name" value="Fuz_longin_2"/>
    <property type="match status" value="1"/>
</dbReference>
<dbReference type="GO" id="GO:0006623">
    <property type="term" value="P:protein targeting to vacuole"/>
    <property type="evidence" value="ECO:0007669"/>
    <property type="project" value="UniProtKB-UniRule"/>
</dbReference>
<dbReference type="EnsemblMetazoa" id="SSS_7933s_mrna">
    <property type="protein sequence ID" value="KAF7488618.1"/>
    <property type="gene ID" value="SSS_7933"/>
</dbReference>